<reference evidence="2" key="3">
    <citation type="journal article" date="2020" name="J. Antimicrob. Chemother.">
        <title>Tandem amplification of the vanM gene cluster drives vancomycin resistance in vancomycin-variable enterococci.</title>
        <authorList>
            <person name="Sun L."/>
            <person name="Chen Y."/>
            <person name="Hua X."/>
            <person name="Chen Y."/>
            <person name="Hong J."/>
            <person name="Wu X."/>
            <person name="Jiang Y."/>
            <person name="van Schaik W."/>
            <person name="Qu T."/>
            <person name="Yu Y."/>
        </authorList>
    </citation>
    <scope>NUCLEOTIDE SEQUENCE [LARGE SCALE GENOMIC DNA]</scope>
    <source>
        <strain evidence="2">ZY2</strain>
        <plasmid evidence="2">pZY2</plasmid>
    </source>
</reference>
<sequence length="60" mass="7258">MNIIKKYEFGYITYEQLIEELWGYGQQLINEVGIDCFCFYIESGAGYHKNRYYIFPYPPK</sequence>
<organism evidence="2">
    <name type="scientific">Enterococcus faecium</name>
    <name type="common">Streptococcus faecium</name>
    <dbReference type="NCBI Taxonomy" id="1352"/>
    <lineage>
        <taxon>Bacteria</taxon>
        <taxon>Bacillati</taxon>
        <taxon>Bacillota</taxon>
        <taxon>Bacilli</taxon>
        <taxon>Lactobacillales</taxon>
        <taxon>Enterococcaceae</taxon>
        <taxon>Enterococcus</taxon>
    </lineage>
</organism>
<dbReference type="Proteomes" id="UP000249070">
    <property type="component" value="Unassembled WGS sequence"/>
</dbReference>
<evidence type="ECO:0000313" key="2">
    <source>
        <dbReference type="EMBL" id="QHT44774.1"/>
    </source>
</evidence>
<reference evidence="1 5" key="2">
    <citation type="submission" date="2018-05" db="EMBL/GenBank/DDBJ databases">
        <title>Vancomycin-resistant Enterococcus faecium strain from Chelyabinsk, Russia.</title>
        <authorList>
            <person name="Gostev V."/>
            <person name="Goncharov A."/>
            <person name="Kolodzhieva V."/>
            <person name="Suvorov A."/>
            <person name="Sidorenko S."/>
            <person name="Zueva L."/>
        </authorList>
    </citation>
    <scope>NUCLEOTIDE SEQUENCE [LARGE SCALE GENOMIC DNA]</scope>
    <source>
        <strain evidence="1 5">20</strain>
    </source>
</reference>
<gene>
    <name evidence="1" type="ORF">DKP91_12895</name>
    <name evidence="3" type="ORF">DTPHA_603203</name>
    <name evidence="2" type="ORF">FCF09_13890</name>
</gene>
<reference evidence="3 4" key="1">
    <citation type="submission" date="2016-04" db="EMBL/GenBank/DDBJ databases">
        <authorList>
            <person name="Millard A."/>
        </authorList>
    </citation>
    <scope>NUCLEOTIDE SEQUENCE [LARGE SCALE GENOMIC DNA]</scope>
    <source>
        <strain evidence="3">Isolate 22</strain>
    </source>
</reference>
<dbReference type="AlphaFoldDB" id="A0A1A7T6T7"/>
<dbReference type="EMBL" id="FKLM01000177">
    <property type="protein sequence ID" value="SAM54785.1"/>
    <property type="molecule type" value="Genomic_DNA"/>
</dbReference>
<evidence type="ECO:0000313" key="5">
    <source>
        <dbReference type="Proteomes" id="UP000249070"/>
    </source>
</evidence>
<dbReference type="Proteomes" id="UP000183509">
    <property type="component" value="Unassembled WGS sequence"/>
</dbReference>
<keyword evidence="2" id="KW-0614">Plasmid</keyword>
<protein>
    <submittedName>
        <fullName evidence="2">Uncharacterized protein</fullName>
    </submittedName>
</protein>
<evidence type="ECO:0000313" key="3">
    <source>
        <dbReference type="EMBL" id="SAM54785.1"/>
    </source>
</evidence>
<accession>A0A1A7T6T7</accession>
<dbReference type="RefSeq" id="WP_002320829.1">
    <property type="nucleotide sequence ID" value="NZ_AP026602.1"/>
</dbReference>
<evidence type="ECO:0000313" key="4">
    <source>
        <dbReference type="Proteomes" id="UP000183509"/>
    </source>
</evidence>
<geneLocation type="plasmid" evidence="2">
    <name>pZY2</name>
</geneLocation>
<evidence type="ECO:0000313" key="1">
    <source>
        <dbReference type="EMBL" id="PZM54268.1"/>
    </source>
</evidence>
<name>A0A1A7T6T7_ENTFC</name>
<proteinExistence type="predicted"/>
<dbReference type="EMBL" id="CP039730">
    <property type="protein sequence ID" value="QHT44774.1"/>
    <property type="molecule type" value="Genomic_DNA"/>
</dbReference>
<dbReference type="EMBL" id="QHGU01000090">
    <property type="protein sequence ID" value="PZM54268.1"/>
    <property type="molecule type" value="Genomic_DNA"/>
</dbReference>